<dbReference type="AlphaFoldDB" id="A0A443S2K4"/>
<dbReference type="InterPro" id="IPR002919">
    <property type="entry name" value="TIL_dom"/>
</dbReference>
<dbReference type="CDD" id="cd19941">
    <property type="entry name" value="TIL"/>
    <property type="match status" value="3"/>
</dbReference>
<feature type="non-terminal residue" evidence="5">
    <location>
        <position position="1"/>
    </location>
</feature>
<proteinExistence type="inferred from homology"/>
<dbReference type="PANTHER" id="PTHR23259">
    <property type="entry name" value="RIDDLE"/>
    <property type="match status" value="1"/>
</dbReference>
<dbReference type="PANTHER" id="PTHR23259:SF70">
    <property type="entry name" value="ACCESSORY GLAND PROTEIN ACP62F-RELATED"/>
    <property type="match status" value="1"/>
</dbReference>
<name>A0A443S2K4_9ACAR</name>
<evidence type="ECO:0000259" key="4">
    <source>
        <dbReference type="Pfam" id="PF01826"/>
    </source>
</evidence>
<dbReference type="SUPFAM" id="SSF57567">
    <property type="entry name" value="Serine protease inhibitors"/>
    <property type="match status" value="3"/>
</dbReference>
<keyword evidence="5" id="KW-0675">Receptor</keyword>
<evidence type="ECO:0000313" key="6">
    <source>
        <dbReference type="Proteomes" id="UP000288716"/>
    </source>
</evidence>
<dbReference type="GO" id="GO:0030414">
    <property type="term" value="F:peptidase inhibitor activity"/>
    <property type="evidence" value="ECO:0007669"/>
    <property type="project" value="UniProtKB-KW"/>
</dbReference>
<dbReference type="InterPro" id="IPR036084">
    <property type="entry name" value="Ser_inhib-like_sf"/>
</dbReference>
<gene>
    <name evidence="5" type="ORF">B4U80_01647</name>
</gene>
<feature type="non-terminal residue" evidence="5">
    <location>
        <position position="207"/>
    </location>
</feature>
<feature type="domain" description="TIL" evidence="4">
    <location>
        <begin position="149"/>
        <end position="205"/>
    </location>
</feature>
<protein>
    <submittedName>
        <fullName evidence="5">Scavenger receptor cysteine-rich protein-like protein</fullName>
    </submittedName>
</protein>
<dbReference type="Proteomes" id="UP000288716">
    <property type="component" value="Unassembled WGS sequence"/>
</dbReference>
<comment type="similarity">
    <text evidence="1">Belongs to the serine protease inhibitor-like (TIL domain-containing) family.</text>
</comment>
<evidence type="ECO:0000256" key="2">
    <source>
        <dbReference type="ARBA" id="ARBA00022690"/>
    </source>
</evidence>
<evidence type="ECO:0000313" key="5">
    <source>
        <dbReference type="EMBL" id="RWS21759.1"/>
    </source>
</evidence>
<dbReference type="Gene3D" id="2.10.25.10">
    <property type="entry name" value="Laminin"/>
    <property type="match status" value="3"/>
</dbReference>
<dbReference type="Pfam" id="PF01826">
    <property type="entry name" value="TIL"/>
    <property type="match status" value="3"/>
</dbReference>
<dbReference type="InterPro" id="IPR051368">
    <property type="entry name" value="SerProtInhib-TIL_Domain"/>
</dbReference>
<dbReference type="FunFam" id="2.10.25.10:FF:000055">
    <property type="entry name" value="alpha-tectorin isoform X1"/>
    <property type="match status" value="2"/>
</dbReference>
<keyword evidence="6" id="KW-1185">Reference proteome</keyword>
<feature type="domain" description="TIL" evidence="4">
    <location>
        <begin position="71"/>
        <end position="125"/>
    </location>
</feature>
<dbReference type="VEuPathDB" id="VectorBase:LDEU010281"/>
<keyword evidence="2" id="KW-0646">Protease inhibitor</keyword>
<evidence type="ECO:0000256" key="3">
    <source>
        <dbReference type="ARBA" id="ARBA00023157"/>
    </source>
</evidence>
<keyword evidence="3" id="KW-1015">Disulfide bond</keyword>
<dbReference type="EMBL" id="NCKV01010975">
    <property type="protein sequence ID" value="RWS21759.1"/>
    <property type="molecule type" value="Genomic_DNA"/>
</dbReference>
<dbReference type="OrthoDB" id="6413845at2759"/>
<feature type="domain" description="TIL" evidence="4">
    <location>
        <begin position="2"/>
        <end position="56"/>
    </location>
</feature>
<evidence type="ECO:0000256" key="1">
    <source>
        <dbReference type="ARBA" id="ARBA00007611"/>
    </source>
</evidence>
<comment type="caution">
    <text evidence="5">The sequence shown here is derived from an EMBL/GenBank/DDBJ whole genome shotgun (WGS) entry which is preliminary data.</text>
</comment>
<dbReference type="STRING" id="299467.A0A443S2K4"/>
<accession>A0A443S2K4</accession>
<reference evidence="5 6" key="1">
    <citation type="journal article" date="2018" name="Gigascience">
        <title>Genomes of trombidid mites reveal novel predicted allergens and laterally-transferred genes associated with secondary metabolism.</title>
        <authorList>
            <person name="Dong X."/>
            <person name="Chaisiri K."/>
            <person name="Xia D."/>
            <person name="Armstrong S.D."/>
            <person name="Fang Y."/>
            <person name="Donnelly M.J."/>
            <person name="Kadowaki T."/>
            <person name="McGarry J.W."/>
            <person name="Darby A.C."/>
            <person name="Makepeace B.L."/>
        </authorList>
    </citation>
    <scope>NUCLEOTIDE SEQUENCE [LARGE SCALE GENOMIC DNA]</scope>
    <source>
        <strain evidence="5">UoL-UT</strain>
    </source>
</reference>
<organism evidence="5 6">
    <name type="scientific">Leptotrombidium deliense</name>
    <dbReference type="NCBI Taxonomy" id="299467"/>
    <lineage>
        <taxon>Eukaryota</taxon>
        <taxon>Metazoa</taxon>
        <taxon>Ecdysozoa</taxon>
        <taxon>Arthropoda</taxon>
        <taxon>Chelicerata</taxon>
        <taxon>Arachnida</taxon>
        <taxon>Acari</taxon>
        <taxon>Acariformes</taxon>
        <taxon>Trombidiformes</taxon>
        <taxon>Prostigmata</taxon>
        <taxon>Anystina</taxon>
        <taxon>Parasitengona</taxon>
        <taxon>Trombiculoidea</taxon>
        <taxon>Trombiculidae</taxon>
        <taxon>Leptotrombidium</taxon>
    </lineage>
</organism>
<sequence>KCPKNQQYDKCGPSCPKTCENLNDEDDVCDQSCKIGCRCKDGFVLNGQQCILPEECPKQKDSEDEQLQTECPKDQVYDDCGSKCPKTCENVDKEDEVCGQSCKIGCRCNDGFVLNGKDCIDPKKCPRTKISQAKERAGSSVIKGNETKCDKNEKYTTCRPSCQTTCAEYKNGIVPECTKECFIGCVCEDGFYRNAQNVCTAASECPK</sequence>